<proteinExistence type="predicted"/>
<gene>
    <name evidence="1" type="ORF">GCM10011398_32880</name>
</gene>
<organism evidence="1 2">
    <name type="scientific">Virgibacillus oceani</name>
    <dbReference type="NCBI Taxonomy" id="1479511"/>
    <lineage>
        <taxon>Bacteria</taxon>
        <taxon>Bacillati</taxon>
        <taxon>Bacillota</taxon>
        <taxon>Bacilli</taxon>
        <taxon>Bacillales</taxon>
        <taxon>Bacillaceae</taxon>
        <taxon>Virgibacillus</taxon>
    </lineage>
</organism>
<dbReference type="AlphaFoldDB" id="A0A917HMM4"/>
<dbReference type="Pfam" id="PF19677">
    <property type="entry name" value="DUF6179"/>
    <property type="match status" value="1"/>
</dbReference>
<protein>
    <submittedName>
        <fullName evidence="1">Uncharacterized protein</fullName>
    </submittedName>
</protein>
<keyword evidence="2" id="KW-1185">Reference proteome</keyword>
<reference evidence="1" key="2">
    <citation type="submission" date="2020-09" db="EMBL/GenBank/DDBJ databases">
        <authorList>
            <person name="Sun Q."/>
            <person name="Zhou Y."/>
        </authorList>
    </citation>
    <scope>NUCLEOTIDE SEQUENCE</scope>
    <source>
        <strain evidence="1">CGMCC 1.12754</strain>
    </source>
</reference>
<reference evidence="1" key="1">
    <citation type="journal article" date="2014" name="Int. J. Syst. Evol. Microbiol.">
        <title>Complete genome sequence of Corynebacterium casei LMG S-19264T (=DSM 44701T), isolated from a smear-ripened cheese.</title>
        <authorList>
            <consortium name="US DOE Joint Genome Institute (JGI-PGF)"/>
            <person name="Walter F."/>
            <person name="Albersmeier A."/>
            <person name="Kalinowski J."/>
            <person name="Ruckert C."/>
        </authorList>
    </citation>
    <scope>NUCLEOTIDE SEQUENCE</scope>
    <source>
        <strain evidence="1">CGMCC 1.12754</strain>
    </source>
</reference>
<accession>A0A917HMM4</accession>
<evidence type="ECO:0000313" key="1">
    <source>
        <dbReference type="EMBL" id="GGG84645.1"/>
    </source>
</evidence>
<dbReference type="PROSITE" id="PS51996">
    <property type="entry name" value="TR_MART"/>
    <property type="match status" value="1"/>
</dbReference>
<dbReference type="RefSeq" id="WP_188456456.1">
    <property type="nucleotide sequence ID" value="NZ_BMFR01000018.1"/>
</dbReference>
<dbReference type="EMBL" id="BMFR01000018">
    <property type="protein sequence ID" value="GGG84645.1"/>
    <property type="molecule type" value="Genomic_DNA"/>
</dbReference>
<evidence type="ECO:0000313" key="2">
    <source>
        <dbReference type="Proteomes" id="UP000622860"/>
    </source>
</evidence>
<sequence length="477" mass="54812">MDSEKSVQSLAASGNIRKSYLSHNQYTLSLLNEALRSGMLNSNEVYGIQGQLLVILKKLIGQYTRGKSSSVSTDTAEGIFASILYAIDAYTSQFDDPKEAVIYLKTARINSIYEKGLGLVHDCFRETEQLYKKIHMNQLDVAVEAYNLTISESIPVFLRKYDSIFDAPNTMASIDYPLAIDDMGVQGVFYIKQYLTNLRIETEFCRLFSKVDLQMLLTNYGKVCRFDYRIELFNIFRLVFNNAVFSILSGGNANRLRISENQYNQLEHLFTQLNDSQTHSIIYKAIDQVGCDLNIGESKMKVYMEQCGIDLIQMIINASNHDNLQTAVIMEKEIKSKSIVTAFNASDRMSDEHFRLVTEKIMGCKDTTDKVEMILENFHSLYDYIDLMNSNCLLTDDYAALFRTFGDIELAILVKMVFYEEFRDDAVDLSSTAIKEKQAELEWKVQFIAFITNMDTEEKRAIEKYVNDIDYEEINFY</sequence>
<comment type="caution">
    <text evidence="1">The sequence shown here is derived from an EMBL/GenBank/DDBJ whole genome shotgun (WGS) entry which is preliminary data.</text>
</comment>
<dbReference type="InterPro" id="IPR045751">
    <property type="entry name" value="DUF6179"/>
</dbReference>
<name>A0A917HMM4_9BACI</name>
<dbReference type="Proteomes" id="UP000622860">
    <property type="component" value="Unassembled WGS sequence"/>
</dbReference>